<evidence type="ECO:0000256" key="10">
    <source>
        <dbReference type="ARBA" id="ARBA00023136"/>
    </source>
</evidence>
<keyword evidence="11 12" id="KW-0275">Fatty acid biosynthesis</keyword>
<dbReference type="GO" id="GO:0005789">
    <property type="term" value="C:endoplasmic reticulum membrane"/>
    <property type="evidence" value="ECO:0007669"/>
    <property type="project" value="TreeGrafter"/>
</dbReference>
<dbReference type="PRINTS" id="PR00075">
    <property type="entry name" value="FACDDSATRASE"/>
</dbReference>
<evidence type="ECO:0000256" key="14">
    <source>
        <dbReference type="SAM" id="Phobius"/>
    </source>
</evidence>
<dbReference type="EMBL" id="JAZDUA010000143">
    <property type="protein sequence ID" value="KAK7866594.1"/>
    <property type="molecule type" value="Genomic_DNA"/>
</dbReference>
<comment type="similarity">
    <text evidence="2 12">Belongs to the fatty acid desaturase type 1 family.</text>
</comment>
<comment type="caution">
    <text evidence="16">The sequence shown here is derived from an EMBL/GenBank/DDBJ whole genome shotgun (WGS) entry which is preliminary data.</text>
</comment>
<dbReference type="PANTHER" id="PTHR11351">
    <property type="entry name" value="ACYL-COA DESATURASE"/>
    <property type="match status" value="1"/>
</dbReference>
<sequence length="363" mass="42213">MAPNIVEASLVLDDNSNIREEPKVPTSHRARRRSSHGKRQRPSRARQIVWRNVLAFVYLHTTAVYGFYLLGTAAQWRTVLFTLVYAHLAGLGITAGAHRLWAHRSYKATWPLRFFLMICQTIAFQNHIYEWVRDHRVHHKYTDTDADPHNSRRGFFFSHMGWLMLRKHPHVREHGQKLDMSDLEADSIVMWQRRYYIPLMVMWCFGIPSWIPSFFWGEQLYVAYYVTLARYTFQLHATWLVNSAAHIWGMRPYDKNISPTQNLGVAIVSLGEGWHNYHHVFPWDYKTAELGNYGTNMTAGFIDCCAKLGLAYNLKSVTNEYIRRKAQRSGDGSHTHGGVWGWGDKDTSKEDIAAVHISHHKES</sequence>
<evidence type="ECO:0000256" key="12">
    <source>
        <dbReference type="RuleBase" id="RU000581"/>
    </source>
</evidence>
<evidence type="ECO:0000313" key="16">
    <source>
        <dbReference type="EMBL" id="KAK7866594.1"/>
    </source>
</evidence>
<keyword evidence="5" id="KW-0276">Fatty acid metabolism</keyword>
<protein>
    <recommendedName>
        <fullName evidence="15">Fatty acid desaturase domain-containing protein</fullName>
    </recommendedName>
</protein>
<dbReference type="Proteomes" id="UP001378592">
    <property type="component" value="Unassembled WGS sequence"/>
</dbReference>
<keyword evidence="3 12" id="KW-0444">Lipid biosynthesis</keyword>
<comment type="subcellular location">
    <subcellularLocation>
        <location evidence="1">Membrane</location>
        <topology evidence="1">Multi-pass membrane protein</topology>
    </subcellularLocation>
</comment>
<dbReference type="Pfam" id="PF00487">
    <property type="entry name" value="FA_desaturase"/>
    <property type="match status" value="1"/>
</dbReference>
<dbReference type="PANTHER" id="PTHR11351:SF31">
    <property type="entry name" value="DESATURASE 1, ISOFORM A-RELATED"/>
    <property type="match status" value="1"/>
</dbReference>
<feature type="region of interest" description="Disordered" evidence="13">
    <location>
        <begin position="19"/>
        <end position="43"/>
    </location>
</feature>
<keyword evidence="10 14" id="KW-0472">Membrane</keyword>
<name>A0AAN9Z8G1_9ORTH</name>
<organism evidence="16 17">
    <name type="scientific">Gryllus longicercus</name>
    <dbReference type="NCBI Taxonomy" id="2509291"/>
    <lineage>
        <taxon>Eukaryota</taxon>
        <taxon>Metazoa</taxon>
        <taxon>Ecdysozoa</taxon>
        <taxon>Arthropoda</taxon>
        <taxon>Hexapoda</taxon>
        <taxon>Insecta</taxon>
        <taxon>Pterygota</taxon>
        <taxon>Neoptera</taxon>
        <taxon>Polyneoptera</taxon>
        <taxon>Orthoptera</taxon>
        <taxon>Ensifera</taxon>
        <taxon>Gryllidea</taxon>
        <taxon>Grylloidea</taxon>
        <taxon>Gryllidae</taxon>
        <taxon>Gryllinae</taxon>
        <taxon>Gryllus</taxon>
    </lineage>
</organism>
<evidence type="ECO:0000256" key="8">
    <source>
        <dbReference type="ARBA" id="ARBA00023004"/>
    </source>
</evidence>
<evidence type="ECO:0000313" key="17">
    <source>
        <dbReference type="Proteomes" id="UP001378592"/>
    </source>
</evidence>
<evidence type="ECO:0000259" key="15">
    <source>
        <dbReference type="Pfam" id="PF00487"/>
    </source>
</evidence>
<accession>A0AAN9Z8G1</accession>
<proteinExistence type="inferred from homology"/>
<dbReference type="InterPro" id="IPR015876">
    <property type="entry name" value="Acyl-CoA_DS"/>
</dbReference>
<evidence type="ECO:0000256" key="6">
    <source>
        <dbReference type="ARBA" id="ARBA00022989"/>
    </source>
</evidence>
<evidence type="ECO:0000256" key="7">
    <source>
        <dbReference type="ARBA" id="ARBA00023002"/>
    </source>
</evidence>
<dbReference type="GO" id="GO:0006636">
    <property type="term" value="P:unsaturated fatty acid biosynthetic process"/>
    <property type="evidence" value="ECO:0007669"/>
    <property type="project" value="TreeGrafter"/>
</dbReference>
<evidence type="ECO:0000256" key="11">
    <source>
        <dbReference type="ARBA" id="ARBA00023160"/>
    </source>
</evidence>
<dbReference type="AlphaFoldDB" id="A0AAN9Z8G1"/>
<dbReference type="GO" id="GO:0005506">
    <property type="term" value="F:iron ion binding"/>
    <property type="evidence" value="ECO:0007669"/>
    <property type="project" value="TreeGrafter"/>
</dbReference>
<evidence type="ECO:0000256" key="9">
    <source>
        <dbReference type="ARBA" id="ARBA00023098"/>
    </source>
</evidence>
<comment type="domain">
    <text evidence="12">The histidine box domains are involved in binding the catalytic metal ions.</text>
</comment>
<evidence type="ECO:0000256" key="2">
    <source>
        <dbReference type="ARBA" id="ARBA00009295"/>
    </source>
</evidence>
<keyword evidence="17" id="KW-1185">Reference proteome</keyword>
<reference evidence="16 17" key="1">
    <citation type="submission" date="2024-03" db="EMBL/GenBank/DDBJ databases">
        <title>The genome assembly and annotation of the cricket Gryllus longicercus Weissman &amp; Gray.</title>
        <authorList>
            <person name="Szrajer S."/>
            <person name="Gray D."/>
            <person name="Ylla G."/>
        </authorList>
    </citation>
    <scope>NUCLEOTIDE SEQUENCE [LARGE SCALE GENOMIC DNA]</scope>
    <source>
        <strain evidence="16">DAG 2021-001</strain>
        <tissue evidence="16">Whole body minus gut</tissue>
    </source>
</reference>
<evidence type="ECO:0000256" key="13">
    <source>
        <dbReference type="SAM" id="MobiDB-lite"/>
    </source>
</evidence>
<dbReference type="GO" id="GO:0004768">
    <property type="term" value="F:stearoyl-CoA 9-desaturase activity"/>
    <property type="evidence" value="ECO:0007669"/>
    <property type="project" value="TreeGrafter"/>
</dbReference>
<feature type="transmembrane region" description="Helical" evidence="14">
    <location>
        <begin position="76"/>
        <end position="97"/>
    </location>
</feature>
<dbReference type="CDD" id="cd03505">
    <property type="entry name" value="Delta9-FADS-like"/>
    <property type="match status" value="1"/>
</dbReference>
<feature type="compositionally biased region" description="Basic residues" evidence="13">
    <location>
        <begin position="26"/>
        <end position="43"/>
    </location>
</feature>
<feature type="transmembrane region" description="Helical" evidence="14">
    <location>
        <begin position="195"/>
        <end position="216"/>
    </location>
</feature>
<dbReference type="InterPro" id="IPR005804">
    <property type="entry name" value="FA_desaturase_dom"/>
</dbReference>
<evidence type="ECO:0000256" key="4">
    <source>
        <dbReference type="ARBA" id="ARBA00022692"/>
    </source>
</evidence>
<feature type="domain" description="Fatty acid desaturase" evidence="15">
    <location>
        <begin position="75"/>
        <end position="282"/>
    </location>
</feature>
<keyword evidence="8" id="KW-0408">Iron</keyword>
<keyword evidence="9" id="KW-0443">Lipid metabolism</keyword>
<evidence type="ECO:0000256" key="3">
    <source>
        <dbReference type="ARBA" id="ARBA00022516"/>
    </source>
</evidence>
<evidence type="ECO:0000256" key="5">
    <source>
        <dbReference type="ARBA" id="ARBA00022832"/>
    </source>
</evidence>
<evidence type="ECO:0000256" key="1">
    <source>
        <dbReference type="ARBA" id="ARBA00004141"/>
    </source>
</evidence>
<gene>
    <name evidence="16" type="ORF">R5R35_010429</name>
</gene>
<keyword evidence="7 12" id="KW-0560">Oxidoreductase</keyword>
<feature type="transmembrane region" description="Helical" evidence="14">
    <location>
        <begin position="48"/>
        <end position="70"/>
    </location>
</feature>
<keyword evidence="6 14" id="KW-1133">Transmembrane helix</keyword>
<comment type="cofactor">
    <cofactor evidence="12">
        <name>Fe(2+)</name>
        <dbReference type="ChEBI" id="CHEBI:29033"/>
    </cofactor>
</comment>
<keyword evidence="4 12" id="KW-0812">Transmembrane</keyword>